<dbReference type="NCBIfam" id="NF033788">
    <property type="entry name" value="HTH_metalloreg"/>
    <property type="match status" value="1"/>
</dbReference>
<evidence type="ECO:0000256" key="3">
    <source>
        <dbReference type="ARBA" id="ARBA00023163"/>
    </source>
</evidence>
<reference evidence="5" key="1">
    <citation type="journal article" date="2014" name="Int. J. Syst. Evol. Microbiol.">
        <title>Complete genome sequence of Corynebacterium casei LMG S-19264T (=DSM 44701T), isolated from a smear-ripened cheese.</title>
        <authorList>
            <consortium name="US DOE Joint Genome Institute (JGI-PGF)"/>
            <person name="Walter F."/>
            <person name="Albersmeier A."/>
            <person name="Kalinowski J."/>
            <person name="Ruckert C."/>
        </authorList>
    </citation>
    <scope>NUCLEOTIDE SEQUENCE</scope>
    <source>
        <strain evidence="5">CGMCC 1.15254</strain>
    </source>
</reference>
<dbReference type="Gene3D" id="1.10.10.10">
    <property type="entry name" value="Winged helix-like DNA-binding domain superfamily/Winged helix DNA-binding domain"/>
    <property type="match status" value="1"/>
</dbReference>
<dbReference type="PANTHER" id="PTHR43132">
    <property type="entry name" value="ARSENICAL RESISTANCE OPERON REPRESSOR ARSR-RELATED"/>
    <property type="match status" value="1"/>
</dbReference>
<reference evidence="5" key="2">
    <citation type="submission" date="2020-09" db="EMBL/GenBank/DDBJ databases">
        <authorList>
            <person name="Sun Q."/>
            <person name="Zhou Y."/>
        </authorList>
    </citation>
    <scope>NUCLEOTIDE SEQUENCE</scope>
    <source>
        <strain evidence="5">CGMCC 1.15254</strain>
    </source>
</reference>
<feature type="domain" description="HTH arsR-type" evidence="4">
    <location>
        <begin position="11"/>
        <end position="105"/>
    </location>
</feature>
<name>A0A917FBV6_9PROT</name>
<protein>
    <submittedName>
        <fullName evidence="5">Transcriptional regulator</fullName>
    </submittedName>
</protein>
<proteinExistence type="predicted"/>
<dbReference type="InterPro" id="IPR036390">
    <property type="entry name" value="WH_DNA-bd_sf"/>
</dbReference>
<dbReference type="SMART" id="SM00418">
    <property type="entry name" value="HTH_ARSR"/>
    <property type="match status" value="1"/>
</dbReference>
<accession>A0A917FBV6</accession>
<dbReference type="RefSeq" id="WP_373283787.1">
    <property type="nucleotide sequence ID" value="NZ_BMHV01000007.1"/>
</dbReference>
<dbReference type="AlphaFoldDB" id="A0A917FBV6"/>
<dbReference type="EMBL" id="BMHV01000007">
    <property type="protein sequence ID" value="GGF60507.1"/>
    <property type="molecule type" value="Genomic_DNA"/>
</dbReference>
<dbReference type="InterPro" id="IPR036388">
    <property type="entry name" value="WH-like_DNA-bd_sf"/>
</dbReference>
<dbReference type="InterPro" id="IPR001845">
    <property type="entry name" value="HTH_ArsR_DNA-bd_dom"/>
</dbReference>
<keyword evidence="6" id="KW-1185">Reference proteome</keyword>
<sequence>MAKLATMNIDVFKDKAIAAADLLKMMGSERRLMILCQLGRGEKSVGELESLIGLKQSALSQHLAKLRAQKLVKTRRVSQTIFYSLASQEVEQIILTLYGLYCPTDQNEDISNDD</sequence>
<dbReference type="Pfam" id="PF01022">
    <property type="entry name" value="HTH_5"/>
    <property type="match status" value="1"/>
</dbReference>
<keyword evidence="3" id="KW-0804">Transcription</keyword>
<evidence type="ECO:0000313" key="6">
    <source>
        <dbReference type="Proteomes" id="UP000632498"/>
    </source>
</evidence>
<dbReference type="InterPro" id="IPR011991">
    <property type="entry name" value="ArsR-like_HTH"/>
</dbReference>
<keyword evidence="1" id="KW-0805">Transcription regulation</keyword>
<dbReference type="GO" id="GO:0003700">
    <property type="term" value="F:DNA-binding transcription factor activity"/>
    <property type="evidence" value="ECO:0007669"/>
    <property type="project" value="InterPro"/>
</dbReference>
<dbReference type="CDD" id="cd00090">
    <property type="entry name" value="HTH_ARSR"/>
    <property type="match status" value="1"/>
</dbReference>
<dbReference type="Proteomes" id="UP000632498">
    <property type="component" value="Unassembled WGS sequence"/>
</dbReference>
<comment type="caution">
    <text evidence="5">The sequence shown here is derived from an EMBL/GenBank/DDBJ whole genome shotgun (WGS) entry which is preliminary data.</text>
</comment>
<dbReference type="PRINTS" id="PR00778">
    <property type="entry name" value="HTHARSR"/>
</dbReference>
<keyword evidence="2" id="KW-0238">DNA-binding</keyword>
<dbReference type="GO" id="GO:0003677">
    <property type="term" value="F:DNA binding"/>
    <property type="evidence" value="ECO:0007669"/>
    <property type="project" value="UniProtKB-KW"/>
</dbReference>
<organism evidence="5 6">
    <name type="scientific">Terasakiella brassicae</name>
    <dbReference type="NCBI Taxonomy" id="1634917"/>
    <lineage>
        <taxon>Bacteria</taxon>
        <taxon>Pseudomonadati</taxon>
        <taxon>Pseudomonadota</taxon>
        <taxon>Alphaproteobacteria</taxon>
        <taxon>Rhodospirillales</taxon>
        <taxon>Terasakiellaceae</taxon>
        <taxon>Terasakiella</taxon>
    </lineage>
</organism>
<evidence type="ECO:0000259" key="4">
    <source>
        <dbReference type="PROSITE" id="PS50987"/>
    </source>
</evidence>
<evidence type="ECO:0000313" key="5">
    <source>
        <dbReference type="EMBL" id="GGF60507.1"/>
    </source>
</evidence>
<dbReference type="SUPFAM" id="SSF46785">
    <property type="entry name" value="Winged helix' DNA-binding domain"/>
    <property type="match status" value="1"/>
</dbReference>
<gene>
    <name evidence="5" type="primary">nolR</name>
    <name evidence="5" type="ORF">GCM10011332_12830</name>
</gene>
<evidence type="ECO:0000256" key="2">
    <source>
        <dbReference type="ARBA" id="ARBA00023125"/>
    </source>
</evidence>
<dbReference type="PROSITE" id="PS50987">
    <property type="entry name" value="HTH_ARSR_2"/>
    <property type="match status" value="1"/>
</dbReference>
<dbReference type="PANTHER" id="PTHR43132:SF2">
    <property type="entry name" value="ARSENICAL RESISTANCE OPERON REPRESSOR ARSR-RELATED"/>
    <property type="match status" value="1"/>
</dbReference>
<evidence type="ECO:0000256" key="1">
    <source>
        <dbReference type="ARBA" id="ARBA00023015"/>
    </source>
</evidence>
<dbReference type="InterPro" id="IPR051011">
    <property type="entry name" value="Metal_resp_trans_reg"/>
</dbReference>